<dbReference type="EMBL" id="CP006734">
    <property type="protein sequence ID" value="AGW41704.1"/>
    <property type="molecule type" value="Genomic_DNA"/>
</dbReference>
<dbReference type="PRINTS" id="PR01994">
    <property type="entry name" value="ANTIREPRESSR"/>
</dbReference>
<dbReference type="HOGENOM" id="CLU_096376_0_0_11"/>
<organism evidence="2 3">
    <name type="scientific">Leifsonia xyli subsp. cynodontis DSM 46306</name>
    <dbReference type="NCBI Taxonomy" id="1389489"/>
    <lineage>
        <taxon>Bacteria</taxon>
        <taxon>Bacillati</taxon>
        <taxon>Actinomycetota</taxon>
        <taxon>Actinomycetes</taxon>
        <taxon>Micrococcales</taxon>
        <taxon>Microbacteriaceae</taxon>
        <taxon>Leifsonia</taxon>
    </lineage>
</organism>
<dbReference type="Pfam" id="PF10547">
    <property type="entry name" value="P22_AR_N"/>
    <property type="match status" value="1"/>
</dbReference>
<evidence type="ECO:0000313" key="3">
    <source>
        <dbReference type="Proteomes" id="UP000016743"/>
    </source>
</evidence>
<dbReference type="InterPro" id="IPR018875">
    <property type="entry name" value="Antirepressor_Ant_N"/>
</dbReference>
<proteinExistence type="predicted"/>
<dbReference type="RefSeq" id="WP_021755170.1">
    <property type="nucleotide sequence ID" value="NC_022438.1"/>
</dbReference>
<dbReference type="OrthoDB" id="4193033at2"/>
<evidence type="ECO:0000313" key="2">
    <source>
        <dbReference type="EMBL" id="AGW41704.1"/>
    </source>
</evidence>
<protein>
    <recommendedName>
        <fullName evidence="1">Antirepressor protein ant N-terminal domain-containing protein</fullName>
    </recommendedName>
</protein>
<accession>U3P8A8</accession>
<dbReference type="AlphaFoldDB" id="U3P8A8"/>
<dbReference type="Proteomes" id="UP000016743">
    <property type="component" value="Chromosome"/>
</dbReference>
<dbReference type="eggNOG" id="COG3645">
    <property type="taxonomic scope" value="Bacteria"/>
</dbReference>
<keyword evidence="3" id="KW-1185">Reference proteome</keyword>
<sequence length="258" mass="28683">MTELVRVPFRGGEVLAVDIDGKPFVALRPAFEVIGLDPDKQIKKIQARSWACTSVTAVQLPGSSQHRNIVVSDVRTFLMALAAIPDSRVKPEVRDLLIAYQAEVADVIEAYWTNGGAVNPRASQEQLSSLVSLAKGQMAVLELGRNILPREWLEAKAKIVAARALGETPQISSDDLPLYVEDFLRQRGLDATRVKAIRSPFGRRLSTKYREKHGRPPEKTPAEVGGRPRQVNVYYGRDRPLFEVTWAEHFAPVFEDAS</sequence>
<name>U3P8A8_LEIXC</name>
<gene>
    <name evidence="2" type="ORF">O159_16550</name>
</gene>
<dbReference type="KEGG" id="lxy:O159_16550"/>
<feature type="domain" description="Antirepressor protein ant N-terminal" evidence="1">
    <location>
        <begin position="6"/>
        <end position="117"/>
    </location>
</feature>
<reference evidence="2 3" key="1">
    <citation type="journal article" date="2013" name="Genome Announc.">
        <title>Complete Genome Sequence of Leifsonia xyli subsp. cynodontis Strain DSM46306, a Gram-Positive Bacterial Pathogen of Grasses.</title>
        <authorList>
            <person name="Monteiro-Vitorello C.B."/>
            <person name="Zerillo M.M."/>
            <person name="Van Sluys M.A."/>
            <person name="Camargo L.E."/>
            <person name="Kitajima J.P."/>
        </authorList>
    </citation>
    <scope>NUCLEOTIDE SEQUENCE [LARGE SCALE GENOMIC DNA]</scope>
    <source>
        <strain evidence="2 3">DSM 46306</strain>
    </source>
</reference>
<evidence type="ECO:0000259" key="1">
    <source>
        <dbReference type="Pfam" id="PF10547"/>
    </source>
</evidence>
<dbReference type="STRING" id="1389489.O159_16550"/>